<sequence>MAKDSIDKSSSVVEEKPNTKKNSWLSFGKHSKFERQTLSFAICFVALIFSASMCLYHNYSVKKQEALTVTSAGKRVVFSRTKAQLTLDKMHWSKDRKTTYIPFSFDSIKNLSTDANDYRVFVKSAYGPLTYKPTGNLVLFGSTGRGVLIIHSAKKIPNEVLNVYIENRFRLRSADSNEQDYADISAVQGDKGFEEYFKKHDMLTFTVSPGATNIKKNSRVTSSVKTPVKLYTQLFDVGDVRDVKKSIAKDKKQIKLYTETANKLKGNLENAGYAITVQPKWMKENWKPYDYVNPKTGKYLNGQQVGSKISGTDPDDIIYPPSLTNKDGVSTSNTNADDAQIRKGSSSTTVSTGGKQANDWYMSLQGAWDTVREAKRDWLVTQNTNLYKLKYIKLQQAKQTSVGKSSLFKPTGKIKIDK</sequence>
<comment type="caution">
    <text evidence="3">The sequence shown here is derived from an EMBL/GenBank/DDBJ whole genome shotgun (WGS) entry which is preliminary data.</text>
</comment>
<reference evidence="3 4" key="1">
    <citation type="journal article" date="2015" name="Genome Announc.">
        <title>Expanding the biotechnology potential of lactobacilli through comparative genomics of 213 strains and associated genera.</title>
        <authorList>
            <person name="Sun Z."/>
            <person name="Harris H.M."/>
            <person name="McCann A."/>
            <person name="Guo C."/>
            <person name="Argimon S."/>
            <person name="Zhang W."/>
            <person name="Yang X."/>
            <person name="Jeffery I.B."/>
            <person name="Cooney J.C."/>
            <person name="Kagawa T.F."/>
            <person name="Liu W."/>
            <person name="Song Y."/>
            <person name="Salvetti E."/>
            <person name="Wrobel A."/>
            <person name="Rasinkangas P."/>
            <person name="Parkhill J."/>
            <person name="Rea M.C."/>
            <person name="O'Sullivan O."/>
            <person name="Ritari J."/>
            <person name="Douillard F.P."/>
            <person name="Paul Ross R."/>
            <person name="Yang R."/>
            <person name="Briner A.E."/>
            <person name="Felis G.E."/>
            <person name="de Vos W.M."/>
            <person name="Barrangou R."/>
            <person name="Klaenhammer T.R."/>
            <person name="Caufield P.W."/>
            <person name="Cui Y."/>
            <person name="Zhang H."/>
            <person name="O'Toole P.W."/>
        </authorList>
    </citation>
    <scope>NUCLEOTIDE SEQUENCE [LARGE SCALE GENOMIC DNA]</scope>
    <source>
        <strain evidence="3 4">DSM 15833</strain>
    </source>
</reference>
<evidence type="ECO:0000313" key="4">
    <source>
        <dbReference type="Proteomes" id="UP000051048"/>
    </source>
</evidence>
<feature type="region of interest" description="Disordered" evidence="1">
    <location>
        <begin position="323"/>
        <end position="352"/>
    </location>
</feature>
<gene>
    <name evidence="3" type="ORF">FC36_GL000254</name>
</gene>
<evidence type="ECO:0000256" key="2">
    <source>
        <dbReference type="SAM" id="Phobius"/>
    </source>
</evidence>
<dbReference type="AlphaFoldDB" id="A0A0R1U3M1"/>
<evidence type="ECO:0000313" key="3">
    <source>
        <dbReference type="EMBL" id="KRL84331.1"/>
    </source>
</evidence>
<keyword evidence="2" id="KW-0812">Transmembrane</keyword>
<keyword evidence="2" id="KW-1133">Transmembrane helix</keyword>
<evidence type="ECO:0000256" key="1">
    <source>
        <dbReference type="SAM" id="MobiDB-lite"/>
    </source>
</evidence>
<feature type="compositionally biased region" description="Polar residues" evidence="1">
    <location>
        <begin position="323"/>
        <end position="337"/>
    </location>
</feature>
<dbReference type="Proteomes" id="UP000051048">
    <property type="component" value="Unassembled WGS sequence"/>
</dbReference>
<dbReference type="PATRIC" id="fig|1423740.3.peg.273"/>
<accession>A0A0R1U3M1</accession>
<name>A0A0R1U3M1_9LACO</name>
<dbReference type="RefSeq" id="WP_035190102.1">
    <property type="nucleotide sequence ID" value="NZ_AZFH01000010.1"/>
</dbReference>
<organism evidence="3 4">
    <name type="scientific">Ligilactobacillus equi DSM 15833 = JCM 10991</name>
    <dbReference type="NCBI Taxonomy" id="1423740"/>
    <lineage>
        <taxon>Bacteria</taxon>
        <taxon>Bacillati</taxon>
        <taxon>Bacillota</taxon>
        <taxon>Bacilli</taxon>
        <taxon>Lactobacillales</taxon>
        <taxon>Lactobacillaceae</taxon>
        <taxon>Ligilactobacillus</taxon>
    </lineage>
</organism>
<keyword evidence="2" id="KW-0472">Membrane</keyword>
<feature type="transmembrane region" description="Helical" evidence="2">
    <location>
        <begin position="38"/>
        <end position="59"/>
    </location>
</feature>
<proteinExistence type="predicted"/>
<dbReference type="EMBL" id="AZFH01000010">
    <property type="protein sequence ID" value="KRL84331.1"/>
    <property type="molecule type" value="Genomic_DNA"/>
</dbReference>
<protein>
    <submittedName>
        <fullName evidence="3">Uncharacterized protein</fullName>
    </submittedName>
</protein>